<dbReference type="Gene3D" id="3.40.50.720">
    <property type="entry name" value="NAD(P)-binding Rossmann-like Domain"/>
    <property type="match status" value="1"/>
</dbReference>
<dbReference type="PANTHER" id="PTHR10366">
    <property type="entry name" value="NAD DEPENDENT EPIMERASE/DEHYDRATASE"/>
    <property type="match status" value="1"/>
</dbReference>
<dbReference type="InterPro" id="IPR036291">
    <property type="entry name" value="NAD(P)-bd_dom_sf"/>
</dbReference>
<gene>
    <name evidence="4" type="ORF">BDW59DRAFT_164148</name>
</gene>
<organism evidence="4 5">
    <name type="scientific">Aspergillus cavernicola</name>
    <dbReference type="NCBI Taxonomy" id="176166"/>
    <lineage>
        <taxon>Eukaryota</taxon>
        <taxon>Fungi</taxon>
        <taxon>Dikarya</taxon>
        <taxon>Ascomycota</taxon>
        <taxon>Pezizomycotina</taxon>
        <taxon>Eurotiomycetes</taxon>
        <taxon>Eurotiomycetidae</taxon>
        <taxon>Eurotiales</taxon>
        <taxon>Aspergillaceae</taxon>
        <taxon>Aspergillus</taxon>
        <taxon>Aspergillus subgen. Nidulantes</taxon>
    </lineage>
</organism>
<keyword evidence="1" id="KW-0560">Oxidoreductase</keyword>
<dbReference type="SUPFAM" id="SSF51735">
    <property type="entry name" value="NAD(P)-binding Rossmann-fold domains"/>
    <property type="match status" value="1"/>
</dbReference>
<comment type="similarity">
    <text evidence="2">Belongs to the NAD(P)-dependent epimerase/dehydratase family. Dihydroflavonol-4-reductase subfamily.</text>
</comment>
<protein>
    <submittedName>
        <fullName evidence="4">Aldehyde reductase</fullName>
    </submittedName>
</protein>
<evidence type="ECO:0000256" key="1">
    <source>
        <dbReference type="ARBA" id="ARBA00023002"/>
    </source>
</evidence>
<dbReference type="PANTHER" id="PTHR10366:SF562">
    <property type="entry name" value="ALDEHYDE REDUCTASE II (AFU_ORTHOLOGUE AFUA_1G11360)"/>
    <property type="match status" value="1"/>
</dbReference>
<dbReference type="InterPro" id="IPR001509">
    <property type="entry name" value="Epimerase_deHydtase"/>
</dbReference>
<name>A0ABR4I3H3_9EURO</name>
<dbReference type="Pfam" id="PF01370">
    <property type="entry name" value="Epimerase"/>
    <property type="match status" value="1"/>
</dbReference>
<evidence type="ECO:0000313" key="5">
    <source>
        <dbReference type="Proteomes" id="UP001610335"/>
    </source>
</evidence>
<sequence>MASKESYALKVGERILVTGANGFIGSNIVDFLLSLGYIVRGTVRSEKPWVNEVFESKYGAGKFEPFIVPNLDDKEAIDAVLKGVSGVVHVASDTSFSADASKVINSVVAAIEAVLEAASKVPSVKRVVLTSSSVAAAPPRPPGEGSLLLTQDTWNDASVKEAWDEDTPAEIKGFSVYAASKTEGERAASNWVKKNNPGFTFNSVLPDYTTGNLLHPTSGSTGLLLLQLLEGNNAAILMGACQYYIDVKDLARLHAIALLDPSVKSERLFGYASPLIWRDVVSTLRELCPTNEKLIKDEDIPPVGGGFVKVVPPNRSKELLSSFFGQDEWTSLRESLEAGVNSLGL</sequence>
<reference evidence="4 5" key="1">
    <citation type="submission" date="2024-07" db="EMBL/GenBank/DDBJ databases">
        <title>Section-level genome sequencing and comparative genomics of Aspergillus sections Usti and Cavernicolus.</title>
        <authorList>
            <consortium name="Lawrence Berkeley National Laboratory"/>
            <person name="Nybo J.L."/>
            <person name="Vesth T.C."/>
            <person name="Theobald S."/>
            <person name="Frisvad J.C."/>
            <person name="Larsen T.O."/>
            <person name="Kjaerboelling I."/>
            <person name="Rothschild-Mancinelli K."/>
            <person name="Lyhne E.K."/>
            <person name="Kogle M.E."/>
            <person name="Barry K."/>
            <person name="Clum A."/>
            <person name="Na H."/>
            <person name="Ledsgaard L."/>
            <person name="Lin J."/>
            <person name="Lipzen A."/>
            <person name="Kuo A."/>
            <person name="Riley R."/>
            <person name="Mondo S."/>
            <person name="LaButti K."/>
            <person name="Haridas S."/>
            <person name="Pangalinan J."/>
            <person name="Salamov A.A."/>
            <person name="Simmons B.A."/>
            <person name="Magnuson J.K."/>
            <person name="Chen J."/>
            <person name="Drula E."/>
            <person name="Henrissat B."/>
            <person name="Wiebenga A."/>
            <person name="Lubbers R.J."/>
            <person name="Gomes A.C."/>
            <person name="Makela M.R."/>
            <person name="Stajich J."/>
            <person name="Grigoriev I.V."/>
            <person name="Mortensen U.H."/>
            <person name="De vries R.P."/>
            <person name="Baker S.E."/>
            <person name="Andersen M.R."/>
        </authorList>
    </citation>
    <scope>NUCLEOTIDE SEQUENCE [LARGE SCALE GENOMIC DNA]</scope>
    <source>
        <strain evidence="4 5">CBS 600.67</strain>
    </source>
</reference>
<dbReference type="Proteomes" id="UP001610335">
    <property type="component" value="Unassembled WGS sequence"/>
</dbReference>
<evidence type="ECO:0000259" key="3">
    <source>
        <dbReference type="Pfam" id="PF01370"/>
    </source>
</evidence>
<keyword evidence="5" id="KW-1185">Reference proteome</keyword>
<dbReference type="EMBL" id="JBFXLS010000063">
    <property type="protein sequence ID" value="KAL2821413.1"/>
    <property type="molecule type" value="Genomic_DNA"/>
</dbReference>
<accession>A0ABR4I3H3</accession>
<dbReference type="InterPro" id="IPR050425">
    <property type="entry name" value="NAD(P)_dehydrat-like"/>
</dbReference>
<feature type="domain" description="NAD-dependent epimerase/dehydratase" evidence="3">
    <location>
        <begin position="15"/>
        <end position="261"/>
    </location>
</feature>
<comment type="caution">
    <text evidence="4">The sequence shown here is derived from an EMBL/GenBank/DDBJ whole genome shotgun (WGS) entry which is preliminary data.</text>
</comment>
<proteinExistence type="inferred from homology"/>
<evidence type="ECO:0000256" key="2">
    <source>
        <dbReference type="ARBA" id="ARBA00023445"/>
    </source>
</evidence>
<evidence type="ECO:0000313" key="4">
    <source>
        <dbReference type="EMBL" id="KAL2821413.1"/>
    </source>
</evidence>